<feature type="non-terminal residue" evidence="2">
    <location>
        <position position="1"/>
    </location>
</feature>
<comment type="caution">
    <text evidence="2">The sequence shown here is derived from an EMBL/GenBank/DDBJ whole genome shotgun (WGS) entry which is preliminary data.</text>
</comment>
<proteinExistence type="predicted"/>
<name>A0A317SRE4_9PEZI</name>
<evidence type="ECO:0000313" key="3">
    <source>
        <dbReference type="Proteomes" id="UP000246991"/>
    </source>
</evidence>
<dbReference type="GO" id="GO:0003676">
    <property type="term" value="F:nucleic acid binding"/>
    <property type="evidence" value="ECO:0007669"/>
    <property type="project" value="InterPro"/>
</dbReference>
<gene>
    <name evidence="2" type="ORF">C7212DRAFT_318358</name>
</gene>
<dbReference type="AlphaFoldDB" id="A0A317SRE4"/>
<keyword evidence="3" id="KW-1185">Reference proteome</keyword>
<sequence>SSPLLLSHSNIQYNIIFINNFIHYTFIYFLKSKNTEKWTKHFENLLSFIYTQFPDYLVKQFRSDDSQSKYSNQKFPELLSNNRIIFHLSSSYM</sequence>
<keyword evidence="1" id="KW-0812">Transmembrane</keyword>
<evidence type="ECO:0000256" key="1">
    <source>
        <dbReference type="SAM" id="Phobius"/>
    </source>
</evidence>
<protein>
    <submittedName>
        <fullName evidence="2">Uncharacterized protein</fullName>
    </submittedName>
</protein>
<keyword evidence="1" id="KW-0472">Membrane</keyword>
<feature type="transmembrane region" description="Helical" evidence="1">
    <location>
        <begin position="12"/>
        <end position="30"/>
    </location>
</feature>
<reference evidence="2 3" key="1">
    <citation type="submission" date="2018-03" db="EMBL/GenBank/DDBJ databases">
        <title>Genomes of Pezizomycetes fungi and the evolution of truffles.</title>
        <authorList>
            <person name="Murat C."/>
            <person name="Payen T."/>
            <person name="Noel B."/>
            <person name="Kuo A."/>
            <person name="Martin F.M."/>
        </authorList>
    </citation>
    <scope>NUCLEOTIDE SEQUENCE [LARGE SCALE GENOMIC DNA]</scope>
    <source>
        <strain evidence="2">091103-1</strain>
    </source>
</reference>
<dbReference type="EMBL" id="PYWC01000028">
    <property type="protein sequence ID" value="PWW77055.1"/>
    <property type="molecule type" value="Genomic_DNA"/>
</dbReference>
<dbReference type="Proteomes" id="UP000246991">
    <property type="component" value="Unassembled WGS sequence"/>
</dbReference>
<keyword evidence="1" id="KW-1133">Transmembrane helix</keyword>
<evidence type="ECO:0000313" key="2">
    <source>
        <dbReference type="EMBL" id="PWW77055.1"/>
    </source>
</evidence>
<accession>A0A317SRE4</accession>
<dbReference type="Gene3D" id="3.30.420.10">
    <property type="entry name" value="Ribonuclease H-like superfamily/Ribonuclease H"/>
    <property type="match status" value="1"/>
</dbReference>
<dbReference type="InterPro" id="IPR036397">
    <property type="entry name" value="RNaseH_sf"/>
</dbReference>
<organism evidence="2 3">
    <name type="scientific">Tuber magnatum</name>
    <name type="common">white Piedmont truffle</name>
    <dbReference type="NCBI Taxonomy" id="42249"/>
    <lineage>
        <taxon>Eukaryota</taxon>
        <taxon>Fungi</taxon>
        <taxon>Dikarya</taxon>
        <taxon>Ascomycota</taxon>
        <taxon>Pezizomycotina</taxon>
        <taxon>Pezizomycetes</taxon>
        <taxon>Pezizales</taxon>
        <taxon>Tuberaceae</taxon>
        <taxon>Tuber</taxon>
    </lineage>
</organism>